<organism evidence="2">
    <name type="scientific">Solanum lycopersicum</name>
    <name type="common">Tomato</name>
    <name type="synonym">Lycopersicon esculentum</name>
    <dbReference type="NCBI Taxonomy" id="4081"/>
    <lineage>
        <taxon>Eukaryota</taxon>
        <taxon>Viridiplantae</taxon>
        <taxon>Streptophyta</taxon>
        <taxon>Embryophyta</taxon>
        <taxon>Tracheophyta</taxon>
        <taxon>Spermatophyta</taxon>
        <taxon>Magnoliopsida</taxon>
        <taxon>eudicotyledons</taxon>
        <taxon>Gunneridae</taxon>
        <taxon>Pentapetalae</taxon>
        <taxon>asterids</taxon>
        <taxon>lamiids</taxon>
        <taxon>Solanales</taxon>
        <taxon>Solanaceae</taxon>
        <taxon>Solanoideae</taxon>
        <taxon>Solaneae</taxon>
        <taxon>Solanum</taxon>
        <taxon>Solanum subgen. Lycopersicon</taxon>
    </lineage>
</organism>
<reference evidence="2" key="1">
    <citation type="journal article" date="2012" name="Nature">
        <title>The tomato genome sequence provides insights into fleshy fruit evolution.</title>
        <authorList>
            <consortium name="Tomato Genome Consortium"/>
        </authorList>
    </citation>
    <scope>NUCLEOTIDE SEQUENCE [LARGE SCALE GENOMIC DNA]</scope>
    <source>
        <strain evidence="2">cv. Heinz 1706</strain>
    </source>
</reference>
<keyword evidence="3" id="KW-1185">Reference proteome</keyword>
<dbReference type="PaxDb" id="4081-Solyc10g054410.1.1"/>
<evidence type="ECO:0000313" key="2">
    <source>
        <dbReference type="EnsemblPlants" id="Solyc10g054410.1.1"/>
    </source>
</evidence>
<feature type="region of interest" description="Disordered" evidence="1">
    <location>
        <begin position="64"/>
        <end position="110"/>
    </location>
</feature>
<dbReference type="AlphaFoldDB" id="K4D139"/>
<dbReference type="Gramene" id="Solyc10g054410.1.1">
    <property type="protein sequence ID" value="Solyc10g054410.1.1"/>
    <property type="gene ID" value="Solyc10g054410.1"/>
</dbReference>
<dbReference type="HOGENOM" id="CLU_1443344_0_0_1"/>
<accession>K4D139</accession>
<feature type="compositionally biased region" description="Polar residues" evidence="1">
    <location>
        <begin position="87"/>
        <end position="100"/>
    </location>
</feature>
<evidence type="ECO:0000313" key="3">
    <source>
        <dbReference type="Proteomes" id="UP000004994"/>
    </source>
</evidence>
<protein>
    <submittedName>
        <fullName evidence="2">Uncharacterized protein</fullName>
    </submittedName>
</protein>
<dbReference type="EnsemblPlants" id="Solyc10g054410.1.1">
    <property type="protein sequence ID" value="Solyc10g054410.1.1"/>
    <property type="gene ID" value="Solyc10g054410.1"/>
</dbReference>
<reference evidence="2" key="2">
    <citation type="submission" date="2015-06" db="UniProtKB">
        <authorList>
            <consortium name="EnsemblPlants"/>
        </authorList>
    </citation>
    <scope>IDENTIFICATION</scope>
    <source>
        <strain evidence="2">cv. Heinz 1706</strain>
    </source>
</reference>
<sequence>MSLLEQVMQVLELQMLLLELDVQVQVKVQKKVPCAGPREVPCADPSAGPRAVLSESSRKVPCADKCAGPRAVPSEGPREVPCASPREVSSFTQQSTSRATGQKRKTSTALRGGASLAYKKPRQKQAKTTGYGLLFGSGGSVNESSENIDWVLHSATLTSSTPTNIDLGYKPKGLRWKGRATITQRQLR</sequence>
<proteinExistence type="predicted"/>
<name>K4D139_SOLLC</name>
<dbReference type="InParanoid" id="K4D139"/>
<evidence type="ECO:0000256" key="1">
    <source>
        <dbReference type="SAM" id="MobiDB-lite"/>
    </source>
</evidence>
<dbReference type="PhylomeDB" id="K4D139"/>
<dbReference type="Proteomes" id="UP000004994">
    <property type="component" value="Chromosome 10"/>
</dbReference>